<evidence type="ECO:0000256" key="1">
    <source>
        <dbReference type="ARBA" id="ARBA00007749"/>
    </source>
</evidence>
<keyword evidence="4" id="KW-0862">Zinc</keyword>
<evidence type="ECO:0000313" key="7">
    <source>
        <dbReference type="Proteomes" id="UP000253570"/>
    </source>
</evidence>
<proteinExistence type="inferred from homology"/>
<keyword evidence="2" id="KW-0479">Metal-binding</keyword>
<dbReference type="InterPro" id="IPR051013">
    <property type="entry name" value="MBL_superfamily_lactonases"/>
</dbReference>
<sequence>MAIEKTGIIQPDIFKFTLGQFEISTLLDGIVQRDGPHPIFGENQNESTVQELLRQNYLPENKFEHGFTPLLINTGKDLILFDTGNGKLNDNHGKLVNLLEKSGYNHEDVSKIVITHCHPDHIGGLGLINDGYFKNATITIGETEYTSWKTGKNIPEQRKSNKELFEKICLPLTDRMEFIKPNQDVVAGITAVNGFGHSPGHMCYNIESNNRNIFFAADITNHYVVSMQVPDWHVMFDDDKDMAIKSRKRILGMLAKEKIPMIGYHMPFPAIGYVEERKPNSYYWLPISYQLSF</sequence>
<organism evidence="6 7">
    <name type="scientific">PS1 clade bacterium</name>
    <dbReference type="NCBI Taxonomy" id="2175152"/>
    <lineage>
        <taxon>Bacteria</taxon>
        <taxon>Pseudomonadati</taxon>
        <taxon>Pseudomonadota</taxon>
        <taxon>Alphaproteobacteria</taxon>
        <taxon>PS1 clade</taxon>
    </lineage>
</organism>
<dbReference type="Gene3D" id="3.60.15.10">
    <property type="entry name" value="Ribonuclease Z/Hydroxyacylglutathione hydrolase-like"/>
    <property type="match status" value="1"/>
</dbReference>
<dbReference type="EMBL" id="QOQD01000001">
    <property type="protein sequence ID" value="RCL74673.1"/>
    <property type="molecule type" value="Genomic_DNA"/>
</dbReference>
<dbReference type="Pfam" id="PF00753">
    <property type="entry name" value="Lactamase_B"/>
    <property type="match status" value="1"/>
</dbReference>
<dbReference type="SUPFAM" id="SSF56281">
    <property type="entry name" value="Metallo-hydrolase/oxidoreductase"/>
    <property type="match status" value="1"/>
</dbReference>
<keyword evidence="3 6" id="KW-0378">Hydrolase</keyword>
<evidence type="ECO:0000313" key="6">
    <source>
        <dbReference type="EMBL" id="RCL74673.1"/>
    </source>
</evidence>
<dbReference type="GO" id="GO:0016787">
    <property type="term" value="F:hydrolase activity"/>
    <property type="evidence" value="ECO:0007669"/>
    <property type="project" value="UniProtKB-KW"/>
</dbReference>
<evidence type="ECO:0000256" key="3">
    <source>
        <dbReference type="ARBA" id="ARBA00022801"/>
    </source>
</evidence>
<dbReference type="CDD" id="cd07720">
    <property type="entry name" value="OPHC2-like_MBL-fold"/>
    <property type="match status" value="1"/>
</dbReference>
<dbReference type="PANTHER" id="PTHR42978">
    <property type="entry name" value="QUORUM-QUENCHING LACTONASE YTNP-RELATED-RELATED"/>
    <property type="match status" value="1"/>
</dbReference>
<name>A0A368DTR5_9PROT</name>
<comment type="caution">
    <text evidence="6">The sequence shown here is derived from an EMBL/GenBank/DDBJ whole genome shotgun (WGS) entry which is preliminary data.</text>
</comment>
<evidence type="ECO:0000256" key="4">
    <source>
        <dbReference type="ARBA" id="ARBA00022833"/>
    </source>
</evidence>
<dbReference type="AlphaFoldDB" id="A0A368DTR5"/>
<dbReference type="InterPro" id="IPR036866">
    <property type="entry name" value="RibonucZ/Hydroxyglut_hydro"/>
</dbReference>
<gene>
    <name evidence="6" type="ORF">DBW71_00570</name>
</gene>
<protein>
    <submittedName>
        <fullName evidence="6">MBL fold metallo-hydrolase</fullName>
    </submittedName>
</protein>
<evidence type="ECO:0000256" key="2">
    <source>
        <dbReference type="ARBA" id="ARBA00022723"/>
    </source>
</evidence>
<dbReference type="SMART" id="SM00849">
    <property type="entry name" value="Lactamase_B"/>
    <property type="match status" value="1"/>
</dbReference>
<dbReference type="GO" id="GO:0046872">
    <property type="term" value="F:metal ion binding"/>
    <property type="evidence" value="ECO:0007669"/>
    <property type="project" value="UniProtKB-KW"/>
</dbReference>
<evidence type="ECO:0000259" key="5">
    <source>
        <dbReference type="SMART" id="SM00849"/>
    </source>
</evidence>
<comment type="similarity">
    <text evidence="1">Belongs to the metallo-beta-lactamase superfamily.</text>
</comment>
<reference evidence="6 7" key="1">
    <citation type="journal article" date="2018" name="Microbiome">
        <title>Fine metagenomic profile of the Mediterranean stratified and mixed water columns revealed by assembly and recruitment.</title>
        <authorList>
            <person name="Haro-Moreno J.M."/>
            <person name="Lopez-Perez M."/>
            <person name="De La Torre J.R."/>
            <person name="Picazo A."/>
            <person name="Camacho A."/>
            <person name="Rodriguez-Valera F."/>
        </authorList>
    </citation>
    <scope>NUCLEOTIDE SEQUENCE [LARGE SCALE GENOMIC DNA]</scope>
    <source>
        <strain evidence="6">MED-G57</strain>
    </source>
</reference>
<accession>A0A368DTR5</accession>
<dbReference type="InterPro" id="IPR001279">
    <property type="entry name" value="Metallo-B-lactamas"/>
</dbReference>
<feature type="domain" description="Metallo-beta-lactamase" evidence="5">
    <location>
        <begin position="66"/>
        <end position="265"/>
    </location>
</feature>
<dbReference type="Proteomes" id="UP000253570">
    <property type="component" value="Unassembled WGS sequence"/>
</dbReference>
<dbReference type="PANTHER" id="PTHR42978:SF6">
    <property type="entry name" value="QUORUM-QUENCHING LACTONASE YTNP-RELATED"/>
    <property type="match status" value="1"/>
</dbReference>